<evidence type="ECO:0000259" key="5">
    <source>
        <dbReference type="Pfam" id="PF00589"/>
    </source>
</evidence>
<dbReference type="GO" id="GO:0006310">
    <property type="term" value="P:DNA recombination"/>
    <property type="evidence" value="ECO:0007669"/>
    <property type="project" value="UniProtKB-KW"/>
</dbReference>
<keyword evidence="4" id="KW-0233">DNA recombination</keyword>
<evidence type="ECO:0000256" key="2">
    <source>
        <dbReference type="ARBA" id="ARBA00022908"/>
    </source>
</evidence>
<dbReference type="PANTHER" id="PTHR30629">
    <property type="entry name" value="PROPHAGE INTEGRASE"/>
    <property type="match status" value="1"/>
</dbReference>
<dbReference type="Pfam" id="PF00589">
    <property type="entry name" value="Phage_integrase"/>
    <property type="match status" value="1"/>
</dbReference>
<gene>
    <name evidence="6" type="ORF">LT85_3862</name>
</gene>
<keyword evidence="7" id="KW-1185">Reference proteome</keyword>
<name>A0A0A1FH67_9BURK</name>
<dbReference type="OrthoDB" id="662444at2"/>
<dbReference type="InterPro" id="IPR013762">
    <property type="entry name" value="Integrase-like_cat_sf"/>
</dbReference>
<dbReference type="InterPro" id="IPR011010">
    <property type="entry name" value="DNA_brk_join_enz"/>
</dbReference>
<dbReference type="InterPro" id="IPR002104">
    <property type="entry name" value="Integrase_catalytic"/>
</dbReference>
<proteinExistence type="inferred from homology"/>
<dbReference type="KEGG" id="care:LT85_3862"/>
<reference evidence="7" key="1">
    <citation type="journal article" date="2014" name="Soil Biol. Biochem.">
        <title>Structure and function of bacterial communities in ageing soils: Insights from the Mendocino ecological staircase.</title>
        <authorList>
            <person name="Uroz S."/>
            <person name="Tech J.J."/>
            <person name="Sawaya N.A."/>
            <person name="Frey-Klett P."/>
            <person name="Leveau J.H.J."/>
        </authorList>
    </citation>
    <scope>NUCLEOTIDE SEQUENCE [LARGE SCALE GENOMIC DNA]</scope>
    <source>
        <strain evidence="7">Cal35</strain>
    </source>
</reference>
<dbReference type="RefSeq" id="WP_081992552.1">
    <property type="nucleotide sequence ID" value="NZ_CP009962.1"/>
</dbReference>
<comment type="similarity">
    <text evidence="1">Belongs to the 'phage' integrase family.</text>
</comment>
<evidence type="ECO:0000256" key="4">
    <source>
        <dbReference type="ARBA" id="ARBA00023172"/>
    </source>
</evidence>
<organism evidence="6 7">
    <name type="scientific">Collimonas arenae</name>
    <dbReference type="NCBI Taxonomy" id="279058"/>
    <lineage>
        <taxon>Bacteria</taxon>
        <taxon>Pseudomonadati</taxon>
        <taxon>Pseudomonadota</taxon>
        <taxon>Betaproteobacteria</taxon>
        <taxon>Burkholderiales</taxon>
        <taxon>Oxalobacteraceae</taxon>
        <taxon>Collimonas</taxon>
    </lineage>
</organism>
<evidence type="ECO:0000313" key="6">
    <source>
        <dbReference type="EMBL" id="AIY43020.1"/>
    </source>
</evidence>
<evidence type="ECO:0000256" key="1">
    <source>
        <dbReference type="ARBA" id="ARBA00008857"/>
    </source>
</evidence>
<feature type="domain" description="Tyr recombinase" evidence="5">
    <location>
        <begin position="191"/>
        <end position="342"/>
    </location>
</feature>
<evidence type="ECO:0000256" key="3">
    <source>
        <dbReference type="ARBA" id="ARBA00023125"/>
    </source>
</evidence>
<dbReference type="GO" id="GO:0015074">
    <property type="term" value="P:DNA integration"/>
    <property type="evidence" value="ECO:0007669"/>
    <property type="project" value="UniProtKB-KW"/>
</dbReference>
<dbReference type="PANTHER" id="PTHR30629:SF2">
    <property type="entry name" value="PROPHAGE INTEGRASE INTS-RELATED"/>
    <property type="match status" value="1"/>
</dbReference>
<dbReference type="Proteomes" id="UP000030302">
    <property type="component" value="Chromosome"/>
</dbReference>
<accession>A0A0A1FH67</accession>
<dbReference type="GO" id="GO:0003677">
    <property type="term" value="F:DNA binding"/>
    <property type="evidence" value="ECO:0007669"/>
    <property type="project" value="UniProtKB-KW"/>
</dbReference>
<dbReference type="Gene3D" id="1.10.443.10">
    <property type="entry name" value="Intergrase catalytic core"/>
    <property type="match status" value="1"/>
</dbReference>
<protein>
    <submittedName>
        <fullName evidence="6">Integrase</fullName>
    </submittedName>
</protein>
<dbReference type="EMBL" id="CP009962">
    <property type="protein sequence ID" value="AIY43020.1"/>
    <property type="molecule type" value="Genomic_DNA"/>
</dbReference>
<dbReference type="Gene3D" id="1.10.150.130">
    <property type="match status" value="1"/>
</dbReference>
<dbReference type="AlphaFoldDB" id="A0A0A1FH67"/>
<keyword evidence="3" id="KW-0238">DNA-binding</keyword>
<dbReference type="InterPro" id="IPR010998">
    <property type="entry name" value="Integrase_recombinase_N"/>
</dbReference>
<dbReference type="InterPro" id="IPR050808">
    <property type="entry name" value="Phage_Integrase"/>
</dbReference>
<dbReference type="SUPFAM" id="SSF56349">
    <property type="entry name" value="DNA breaking-rejoining enzymes"/>
    <property type="match status" value="1"/>
</dbReference>
<dbReference type="HOGENOM" id="CLU_052612_1_1_4"/>
<dbReference type="STRING" id="279058.LT85_3862"/>
<sequence length="350" mass="40018">MPRARNPENRGLPARWRFTHGAYYYQVPPGQETAWDGKRTFKLGSKLPEAYKVWAERIGVIENASSIGALLDRYMLEVVPRKGVTTQAHNKVAVRPLRAVFADTALLDLKPRHVYQYIERRAAKISARREIELLSHAFTKAVEWGYIDRHPFKGEVRFEGEKARTRYVEDWEVIECLALTSKRKTGSVLAVQAYIRLKLLTGMRRGDLLRLTLPDLQEDGIHVTPHKTLNSTGKRLIIGWSEEVREAIEMAIAARPAKISPYIFCNRSGKCYFNEKTGRAGGWDSMWSGFSARVLDETKVQQKFTEHDLRAKCASDASSLEHARALLAHADSRLTDRVYRRKPEFVAPLR</sequence>
<keyword evidence="2" id="KW-0229">DNA integration</keyword>
<evidence type="ECO:0000313" key="7">
    <source>
        <dbReference type="Proteomes" id="UP000030302"/>
    </source>
</evidence>